<organism evidence="1 2">
    <name type="scientific">Viridothelium virens</name>
    <name type="common">Speckled blister lichen</name>
    <name type="synonym">Trypethelium virens</name>
    <dbReference type="NCBI Taxonomy" id="1048519"/>
    <lineage>
        <taxon>Eukaryota</taxon>
        <taxon>Fungi</taxon>
        <taxon>Dikarya</taxon>
        <taxon>Ascomycota</taxon>
        <taxon>Pezizomycotina</taxon>
        <taxon>Dothideomycetes</taxon>
        <taxon>Dothideomycetes incertae sedis</taxon>
        <taxon>Trypetheliales</taxon>
        <taxon>Trypetheliaceae</taxon>
        <taxon>Viridothelium</taxon>
    </lineage>
</organism>
<name>A0A6A6H2Z1_VIRVR</name>
<dbReference type="Proteomes" id="UP000800092">
    <property type="component" value="Unassembled WGS sequence"/>
</dbReference>
<protein>
    <submittedName>
        <fullName evidence="1">Uncharacterized protein</fullName>
    </submittedName>
</protein>
<gene>
    <name evidence="1" type="ORF">EV356DRAFT_250630</name>
</gene>
<dbReference type="EMBL" id="ML991816">
    <property type="protein sequence ID" value="KAF2232352.1"/>
    <property type="molecule type" value="Genomic_DNA"/>
</dbReference>
<dbReference type="AlphaFoldDB" id="A0A6A6H2Z1"/>
<proteinExistence type="predicted"/>
<evidence type="ECO:0000313" key="2">
    <source>
        <dbReference type="Proteomes" id="UP000800092"/>
    </source>
</evidence>
<reference evidence="1" key="1">
    <citation type="journal article" date="2020" name="Stud. Mycol.">
        <title>101 Dothideomycetes genomes: a test case for predicting lifestyles and emergence of pathogens.</title>
        <authorList>
            <person name="Haridas S."/>
            <person name="Albert R."/>
            <person name="Binder M."/>
            <person name="Bloem J."/>
            <person name="Labutti K."/>
            <person name="Salamov A."/>
            <person name="Andreopoulos B."/>
            <person name="Baker S."/>
            <person name="Barry K."/>
            <person name="Bills G."/>
            <person name="Bluhm B."/>
            <person name="Cannon C."/>
            <person name="Castanera R."/>
            <person name="Culley D."/>
            <person name="Daum C."/>
            <person name="Ezra D."/>
            <person name="Gonzalez J."/>
            <person name="Henrissat B."/>
            <person name="Kuo A."/>
            <person name="Liang C."/>
            <person name="Lipzen A."/>
            <person name="Lutzoni F."/>
            <person name="Magnuson J."/>
            <person name="Mondo S."/>
            <person name="Nolan M."/>
            <person name="Ohm R."/>
            <person name="Pangilinan J."/>
            <person name="Park H.-J."/>
            <person name="Ramirez L."/>
            <person name="Alfaro M."/>
            <person name="Sun H."/>
            <person name="Tritt A."/>
            <person name="Yoshinaga Y."/>
            <person name="Zwiers L.-H."/>
            <person name="Turgeon B."/>
            <person name="Goodwin S."/>
            <person name="Spatafora J."/>
            <person name="Crous P."/>
            <person name="Grigoriev I."/>
        </authorList>
    </citation>
    <scope>NUCLEOTIDE SEQUENCE</scope>
    <source>
        <strain evidence="1">Tuck. ex Michener</strain>
    </source>
</reference>
<sequence length="91" mass="10023">MALASHRLARMHRSRVTGKLGSCRSTSNSCLASHYRACSAMALAQLLYYLTEAGRCNERSTKTWKSSPPSYSCGAHCTTSFVVMEHPPAHF</sequence>
<evidence type="ECO:0000313" key="1">
    <source>
        <dbReference type="EMBL" id="KAF2232352.1"/>
    </source>
</evidence>
<accession>A0A6A6H2Z1</accession>
<keyword evidence="2" id="KW-1185">Reference proteome</keyword>